<feature type="binding site" evidence="10">
    <location>
        <position position="51"/>
    </location>
    <ligand>
        <name>[4Fe-4S] cluster</name>
        <dbReference type="ChEBI" id="CHEBI:49883"/>
        <label>1</label>
    </ligand>
</feature>
<evidence type="ECO:0000256" key="1">
    <source>
        <dbReference type="ARBA" id="ARBA00022448"/>
    </source>
</evidence>
<evidence type="ECO:0000313" key="13">
    <source>
        <dbReference type="EMBL" id="TYT73558.1"/>
    </source>
</evidence>
<dbReference type="HAMAP" id="MF_00463">
    <property type="entry name" value="RsxB_RnfB"/>
    <property type="match status" value="1"/>
</dbReference>
<feature type="binding site" evidence="10">
    <location>
        <position position="142"/>
    </location>
    <ligand>
        <name>[4Fe-4S] cluster</name>
        <dbReference type="ChEBI" id="CHEBI:49883"/>
        <label>2</label>
    </ligand>
</feature>
<evidence type="ECO:0000256" key="4">
    <source>
        <dbReference type="ARBA" id="ARBA00022737"/>
    </source>
</evidence>
<dbReference type="EC" id="7.-.-.-" evidence="10"/>
<sequence length="281" mass="29000">MNILISVLALSGLGALIGLLLAIADKWLYVEEDPRIDLVEGVLPAGQCGACGYAGCRQYAEKVVLEPRVSPALCTPGGADVAREVARISGKEAEEMLAAKAVVACGGGNVEGCHSLFTYQGISDCRAASLLTEGEKACKWGCLGLGSCVSVCPENAILVNARGVAEVDKEACIGCGICVRACPKDVIVMVPETAKTMIFCKNPDKGGETKKACDFGCIGCRLCTKACPHGAVAMAGNLPEIDYARCAVCPEPVCLGVKCKPGCFLPVSGIRPGEISEAQAA</sequence>
<dbReference type="AlphaFoldDB" id="A0A5S5MCU9"/>
<keyword evidence="10" id="KW-1003">Cell membrane</keyword>
<feature type="binding site" evidence="10">
    <location>
        <position position="175"/>
    </location>
    <ligand>
        <name>[4Fe-4S] cluster</name>
        <dbReference type="ChEBI" id="CHEBI:49883"/>
        <label>3</label>
    </ligand>
</feature>
<keyword evidence="4 10" id="KW-0677">Repeat</keyword>
<comment type="caution">
    <text evidence="13">The sequence shown here is derived from an EMBL/GenBank/DDBJ whole genome shotgun (WGS) entry which is preliminary data.</text>
</comment>
<dbReference type="PROSITE" id="PS00198">
    <property type="entry name" value="4FE4S_FER_1"/>
    <property type="match status" value="2"/>
</dbReference>
<feature type="binding site" evidence="10">
    <location>
        <position position="48"/>
    </location>
    <ligand>
        <name>[4Fe-4S] cluster</name>
        <dbReference type="ChEBI" id="CHEBI:49883"/>
        <label>1</label>
    </ligand>
</feature>
<gene>
    <name evidence="10" type="primary">rnfB</name>
    <name evidence="13" type="ORF">FIM25_14615</name>
</gene>
<dbReference type="OrthoDB" id="9789936at2"/>
<comment type="function">
    <text evidence="10">Part of a membrane-bound complex that couples electron transfer with translocation of ions across the membrane.</text>
</comment>
<feature type="region of interest" description="Hydrophobic" evidence="10">
    <location>
        <begin position="1"/>
        <end position="25"/>
    </location>
</feature>
<dbReference type="InterPro" id="IPR017900">
    <property type="entry name" value="4Fe4S_Fe_S_CS"/>
</dbReference>
<keyword evidence="2 10" id="KW-0004">4Fe-4S</keyword>
<keyword evidence="14" id="KW-1185">Reference proteome</keyword>
<dbReference type="GO" id="GO:0022900">
    <property type="term" value="P:electron transport chain"/>
    <property type="evidence" value="ECO:0007669"/>
    <property type="project" value="UniProtKB-UniRule"/>
</dbReference>
<keyword evidence="6 10" id="KW-0249">Electron transport</keyword>
<evidence type="ECO:0000256" key="6">
    <source>
        <dbReference type="ARBA" id="ARBA00022982"/>
    </source>
</evidence>
<protein>
    <recommendedName>
        <fullName evidence="10">Ion-translocating oxidoreductase complex subunit B</fullName>
        <ecNumber evidence="10">7.-.-.-</ecNumber>
    </recommendedName>
    <alternativeName>
        <fullName evidence="10">Rnf electron transport complex subunit B</fullName>
    </alternativeName>
</protein>
<keyword evidence="1 10" id="KW-0813">Transport</keyword>
<keyword evidence="9 10" id="KW-0472">Membrane</keyword>
<dbReference type="InterPro" id="IPR050395">
    <property type="entry name" value="4Fe4S_Ferredoxin_RnfB"/>
</dbReference>
<dbReference type="GO" id="GO:0009055">
    <property type="term" value="F:electron transfer activity"/>
    <property type="evidence" value="ECO:0007669"/>
    <property type="project" value="InterPro"/>
</dbReference>
<dbReference type="PROSITE" id="PS51379">
    <property type="entry name" value="4FE4S_FER_2"/>
    <property type="match status" value="3"/>
</dbReference>
<feature type="binding site" evidence="10">
    <location>
        <position position="56"/>
    </location>
    <ligand>
        <name>[4Fe-4S] cluster</name>
        <dbReference type="ChEBI" id="CHEBI:49883"/>
        <label>1</label>
    </ligand>
</feature>
<dbReference type="NCBIfam" id="TIGR01944">
    <property type="entry name" value="rnfB"/>
    <property type="match status" value="1"/>
</dbReference>
<feature type="binding site" evidence="10">
    <location>
        <position position="182"/>
    </location>
    <ligand>
        <name>[4Fe-4S] cluster</name>
        <dbReference type="ChEBI" id="CHEBI:49883"/>
        <label>2</label>
    </ligand>
</feature>
<dbReference type="PANTHER" id="PTHR43560:SF1">
    <property type="entry name" value="ION-TRANSLOCATING OXIDOREDUCTASE COMPLEX SUBUNIT B"/>
    <property type="match status" value="1"/>
</dbReference>
<reference evidence="13 14" key="1">
    <citation type="submission" date="2019-06" db="EMBL/GenBank/DDBJ databases">
        <title>Desulfobotulus mexicanus sp. nov., a novel sulfate-reducing bacterium isolated from the sediment of an alkaline crater lake in Mexico.</title>
        <authorList>
            <person name="Hirschler-Rea A."/>
        </authorList>
    </citation>
    <scope>NUCLEOTIDE SEQUENCE [LARGE SCALE GENOMIC DNA]</scope>
    <source>
        <strain evidence="13 14">PAR22N</strain>
    </source>
</reference>
<dbReference type="GO" id="GO:0046872">
    <property type="term" value="F:metal ion binding"/>
    <property type="evidence" value="ECO:0007669"/>
    <property type="project" value="UniProtKB-KW"/>
</dbReference>
<dbReference type="Pfam" id="PF12838">
    <property type="entry name" value="Fer4_7"/>
    <property type="match status" value="1"/>
</dbReference>
<name>A0A5S5MCU9_9BACT</name>
<keyword evidence="5 10" id="KW-1278">Translocase</keyword>
<feature type="domain" description="4Fe-4S ferredoxin-type" evidence="11">
    <location>
        <begin position="209"/>
        <end position="237"/>
    </location>
</feature>
<dbReference type="Pfam" id="PF12798">
    <property type="entry name" value="Fer4_3"/>
    <property type="match status" value="1"/>
</dbReference>
<proteinExistence type="inferred from homology"/>
<dbReference type="InterPro" id="IPR017896">
    <property type="entry name" value="4Fe4S_Fe-S-bd"/>
</dbReference>
<feature type="binding site" evidence="10">
    <location>
        <position position="74"/>
    </location>
    <ligand>
        <name>[4Fe-4S] cluster</name>
        <dbReference type="ChEBI" id="CHEBI:49883"/>
        <label>1</label>
    </ligand>
</feature>
<dbReference type="PROSITE" id="PS51656">
    <property type="entry name" value="4FE4S"/>
    <property type="match status" value="1"/>
</dbReference>
<evidence type="ECO:0000256" key="10">
    <source>
        <dbReference type="HAMAP-Rule" id="MF_00463"/>
    </source>
</evidence>
<dbReference type="Proteomes" id="UP000321899">
    <property type="component" value="Unassembled WGS sequence"/>
</dbReference>
<evidence type="ECO:0000256" key="3">
    <source>
        <dbReference type="ARBA" id="ARBA00022723"/>
    </source>
</evidence>
<dbReference type="PANTHER" id="PTHR43560">
    <property type="entry name" value="ION-TRANSLOCATING OXIDOREDUCTASE COMPLEX SUBUNIT B"/>
    <property type="match status" value="1"/>
</dbReference>
<dbReference type="InterPro" id="IPR010207">
    <property type="entry name" value="Elect_transpt_cplx_RnfB/RsxB"/>
</dbReference>
<evidence type="ECO:0000256" key="8">
    <source>
        <dbReference type="ARBA" id="ARBA00023014"/>
    </source>
</evidence>
<accession>A0A5S5MCU9</accession>
<evidence type="ECO:0000259" key="12">
    <source>
        <dbReference type="PROSITE" id="PS51656"/>
    </source>
</evidence>
<dbReference type="GO" id="GO:0005886">
    <property type="term" value="C:plasma membrane"/>
    <property type="evidence" value="ECO:0007669"/>
    <property type="project" value="UniProtKB-SubCell"/>
</dbReference>
<dbReference type="Pfam" id="PF04060">
    <property type="entry name" value="FeS"/>
    <property type="match status" value="1"/>
</dbReference>
<dbReference type="RefSeq" id="WP_139450601.1">
    <property type="nucleotide sequence ID" value="NZ_VDMB01000026.1"/>
</dbReference>
<comment type="subcellular location">
    <subcellularLocation>
        <location evidence="10">Cell membrane</location>
    </subcellularLocation>
</comment>
<feature type="domain" description="4Fe-4S ferredoxin-type" evidence="11">
    <location>
        <begin position="163"/>
        <end position="192"/>
    </location>
</feature>
<evidence type="ECO:0000256" key="7">
    <source>
        <dbReference type="ARBA" id="ARBA00023004"/>
    </source>
</evidence>
<dbReference type="Gene3D" id="3.30.70.20">
    <property type="match status" value="2"/>
</dbReference>
<comment type="caution">
    <text evidence="10">Lacks conserved residue(s) required for the propagation of feature annotation.</text>
</comment>
<comment type="cofactor">
    <cofactor evidence="10">
        <name>[4Fe-4S] cluster</name>
        <dbReference type="ChEBI" id="CHEBI:49883"/>
    </cofactor>
    <text evidence="10">Binds 3 [4Fe-4S] clusters.</text>
</comment>
<feature type="binding site" evidence="10">
    <location>
        <position position="178"/>
    </location>
    <ligand>
        <name>[4Fe-4S] cluster</name>
        <dbReference type="ChEBI" id="CHEBI:49883"/>
        <label>3</label>
    </ligand>
</feature>
<evidence type="ECO:0000256" key="5">
    <source>
        <dbReference type="ARBA" id="ARBA00022967"/>
    </source>
</evidence>
<evidence type="ECO:0000259" key="11">
    <source>
        <dbReference type="PROSITE" id="PS51379"/>
    </source>
</evidence>
<dbReference type="EMBL" id="VDMB01000026">
    <property type="protein sequence ID" value="TYT73558.1"/>
    <property type="molecule type" value="Genomic_DNA"/>
</dbReference>
<evidence type="ECO:0000313" key="14">
    <source>
        <dbReference type="Proteomes" id="UP000321899"/>
    </source>
</evidence>
<feature type="binding site" evidence="10">
    <location>
        <position position="172"/>
    </location>
    <ligand>
        <name>[4Fe-4S] cluster</name>
        <dbReference type="ChEBI" id="CHEBI:49883"/>
        <label>3</label>
    </ligand>
</feature>
<dbReference type="Gene3D" id="1.10.15.40">
    <property type="entry name" value="Electron transport complex subunit B, putative Fe-S cluster"/>
    <property type="match status" value="1"/>
</dbReference>
<organism evidence="13 14">
    <name type="scientific">Desulfobotulus mexicanus</name>
    <dbReference type="NCBI Taxonomy" id="2586642"/>
    <lineage>
        <taxon>Bacteria</taxon>
        <taxon>Pseudomonadati</taxon>
        <taxon>Thermodesulfobacteriota</taxon>
        <taxon>Desulfobacteria</taxon>
        <taxon>Desulfobacterales</taxon>
        <taxon>Desulfobacteraceae</taxon>
        <taxon>Desulfobotulus</taxon>
    </lineage>
</organism>
<comment type="subunit">
    <text evidence="10">The complex is composed of six subunits: RnfA, RnfB, RnfC, RnfD, RnfE and RnfG.</text>
</comment>
<dbReference type="InterPro" id="IPR007202">
    <property type="entry name" value="4Fe-4S_dom"/>
</dbReference>
<keyword evidence="7 10" id="KW-0408">Iron</keyword>
<evidence type="ECO:0000256" key="2">
    <source>
        <dbReference type="ARBA" id="ARBA00022485"/>
    </source>
</evidence>
<evidence type="ECO:0000256" key="9">
    <source>
        <dbReference type="ARBA" id="ARBA00023136"/>
    </source>
</evidence>
<comment type="similarity">
    <text evidence="10">Belongs to the 4Fe4S bacterial-type ferredoxin family. RnfB subfamily.</text>
</comment>
<dbReference type="GO" id="GO:0051539">
    <property type="term" value="F:4 iron, 4 sulfur cluster binding"/>
    <property type="evidence" value="ECO:0007669"/>
    <property type="project" value="UniProtKB-UniRule"/>
</dbReference>
<feature type="domain" description="4Fe-4S ferredoxin-type" evidence="11">
    <location>
        <begin position="128"/>
        <end position="162"/>
    </location>
</feature>
<feature type="binding site" evidence="10">
    <location>
        <position position="152"/>
    </location>
    <ligand>
        <name>[4Fe-4S] cluster</name>
        <dbReference type="ChEBI" id="CHEBI:49883"/>
        <label>3</label>
    </ligand>
</feature>
<feature type="domain" description="4Fe-4S" evidence="12">
    <location>
        <begin position="31"/>
        <end position="91"/>
    </location>
</feature>
<keyword evidence="8 10" id="KW-0411">Iron-sulfur</keyword>
<dbReference type="SUPFAM" id="SSF54862">
    <property type="entry name" value="4Fe-4S ferredoxins"/>
    <property type="match status" value="1"/>
</dbReference>
<keyword evidence="3 10" id="KW-0479">Metal-binding</keyword>
<feature type="binding site" evidence="10">
    <location>
        <position position="148"/>
    </location>
    <ligand>
        <name>[4Fe-4S] cluster</name>
        <dbReference type="ChEBI" id="CHEBI:49883"/>
        <label>2</label>
    </ligand>
</feature>
<feature type="binding site" evidence="10">
    <location>
        <position position="138"/>
    </location>
    <ligand>
        <name>[4Fe-4S] cluster</name>
        <dbReference type="ChEBI" id="CHEBI:49883"/>
        <label>2</label>
    </ligand>
</feature>